<dbReference type="InterPro" id="IPR036890">
    <property type="entry name" value="HATPase_C_sf"/>
</dbReference>
<dbReference type="SUPFAM" id="SSF47384">
    <property type="entry name" value="Homodimeric domain of signal transducing histidine kinase"/>
    <property type="match status" value="1"/>
</dbReference>
<keyword evidence="6 15" id="KW-0597">Phosphoprotein</keyword>
<dbReference type="SMART" id="SM00448">
    <property type="entry name" value="REC"/>
    <property type="match status" value="1"/>
</dbReference>
<feature type="repeat" description="TPR" evidence="16">
    <location>
        <begin position="109"/>
        <end position="142"/>
    </location>
</feature>
<comment type="caution">
    <text evidence="21">The sequence shown here is derived from an EMBL/GenBank/DDBJ whole genome shotgun (WGS) entry which is preliminary data.</text>
</comment>
<dbReference type="CDD" id="cd00088">
    <property type="entry name" value="HPT"/>
    <property type="match status" value="1"/>
</dbReference>
<dbReference type="Gene3D" id="3.40.50.2300">
    <property type="match status" value="1"/>
</dbReference>
<dbReference type="InterPro" id="IPR011990">
    <property type="entry name" value="TPR-like_helical_dom_sf"/>
</dbReference>
<dbReference type="Gene3D" id="1.25.40.10">
    <property type="entry name" value="Tetratricopeptide repeat domain"/>
    <property type="match status" value="2"/>
</dbReference>
<keyword evidence="10" id="KW-0547">Nucleotide-binding</keyword>
<dbReference type="InterPro" id="IPR001789">
    <property type="entry name" value="Sig_transdc_resp-reg_receiver"/>
</dbReference>
<dbReference type="PANTHER" id="PTHR43047:SF72">
    <property type="entry name" value="OSMOSENSING HISTIDINE PROTEIN KINASE SLN1"/>
    <property type="match status" value="1"/>
</dbReference>
<dbReference type="SMART" id="SM00387">
    <property type="entry name" value="HATPase_c"/>
    <property type="match status" value="1"/>
</dbReference>
<dbReference type="SUPFAM" id="SSF52172">
    <property type="entry name" value="CheY-like"/>
    <property type="match status" value="1"/>
</dbReference>
<dbReference type="PRINTS" id="PR00344">
    <property type="entry name" value="BCTRLSENSOR"/>
</dbReference>
<evidence type="ECO:0000256" key="16">
    <source>
        <dbReference type="PROSITE-ProRule" id="PRU00339"/>
    </source>
</evidence>
<dbReference type="Gene3D" id="3.30.565.10">
    <property type="entry name" value="Histidine kinase-like ATPase, C-terminal domain"/>
    <property type="match status" value="1"/>
</dbReference>
<evidence type="ECO:0000256" key="14">
    <source>
        <dbReference type="PROSITE-ProRule" id="PRU00110"/>
    </source>
</evidence>
<feature type="domain" description="HPt" evidence="20">
    <location>
        <begin position="854"/>
        <end position="945"/>
    </location>
</feature>
<dbReference type="PROSITE" id="PS50110">
    <property type="entry name" value="RESPONSE_REGULATORY"/>
    <property type="match status" value="1"/>
</dbReference>
<evidence type="ECO:0000256" key="1">
    <source>
        <dbReference type="ARBA" id="ARBA00000085"/>
    </source>
</evidence>
<keyword evidence="13 17" id="KW-0472">Membrane</keyword>
<dbReference type="InterPro" id="IPR011006">
    <property type="entry name" value="CheY-like_superfamily"/>
</dbReference>
<keyword evidence="10" id="KW-0067">ATP-binding</keyword>
<evidence type="ECO:0000256" key="11">
    <source>
        <dbReference type="ARBA" id="ARBA00022989"/>
    </source>
</evidence>
<comment type="catalytic activity">
    <reaction evidence="1">
        <text>ATP + protein L-histidine = ADP + protein N-phospho-L-histidine.</text>
        <dbReference type="EC" id="2.7.13.3"/>
    </reaction>
</comment>
<evidence type="ECO:0000259" key="19">
    <source>
        <dbReference type="PROSITE" id="PS50110"/>
    </source>
</evidence>
<keyword evidence="9" id="KW-0418">Kinase</keyword>
<feature type="transmembrane region" description="Helical" evidence="17">
    <location>
        <begin position="427"/>
        <end position="446"/>
    </location>
</feature>
<dbReference type="InterPro" id="IPR019734">
    <property type="entry name" value="TPR_rpt"/>
</dbReference>
<feature type="domain" description="Response regulatory" evidence="19">
    <location>
        <begin position="728"/>
        <end position="842"/>
    </location>
</feature>
<name>A0A8I0T673_9GAMM</name>
<keyword evidence="12" id="KW-0902">Two-component regulatory system</keyword>
<keyword evidence="4" id="KW-1003">Cell membrane</keyword>
<dbReference type="PROSITE" id="PS50894">
    <property type="entry name" value="HPT"/>
    <property type="match status" value="1"/>
</dbReference>
<dbReference type="SMART" id="SM00028">
    <property type="entry name" value="TPR"/>
    <property type="match status" value="6"/>
</dbReference>
<evidence type="ECO:0000256" key="6">
    <source>
        <dbReference type="ARBA" id="ARBA00022553"/>
    </source>
</evidence>
<evidence type="ECO:0000256" key="15">
    <source>
        <dbReference type="PROSITE-ProRule" id="PRU00169"/>
    </source>
</evidence>
<dbReference type="InterPro" id="IPR036641">
    <property type="entry name" value="HPT_dom_sf"/>
</dbReference>
<proteinExistence type="predicted"/>
<dbReference type="CDD" id="cd17546">
    <property type="entry name" value="REC_hyHK_CKI1_RcsC-like"/>
    <property type="match status" value="1"/>
</dbReference>
<dbReference type="InterPro" id="IPR008207">
    <property type="entry name" value="Sig_transdc_His_kin_Hpt_dom"/>
</dbReference>
<evidence type="ECO:0000256" key="2">
    <source>
        <dbReference type="ARBA" id="ARBA00004429"/>
    </source>
</evidence>
<evidence type="ECO:0000259" key="20">
    <source>
        <dbReference type="PROSITE" id="PS50894"/>
    </source>
</evidence>
<evidence type="ECO:0000256" key="13">
    <source>
        <dbReference type="ARBA" id="ARBA00023136"/>
    </source>
</evidence>
<dbReference type="Pfam" id="PF13424">
    <property type="entry name" value="TPR_12"/>
    <property type="match status" value="1"/>
</dbReference>
<sequence length="945" mass="106091">MNLLGQITSWSAIAYFVCFSATFNAQATLNNASLSERIIEMKRSADWQHMQILGMELLREPTLNGAAKIDVLVSLSKAAYDSNQFKDALNYLSQLELATRTKVLSDNHFKAVKLQGISNFYLGHYQQAIDFYTRALALAEQRDMPIQTANLHSNLGLAYFKNFSLDLALQHYLKADELYQEFGSAQDHADILLNISGVYIRQAAYEKAESMLLTALQAFNQLNDEYGAALAHADLGVLYTETKRPEMAQASYLAAIDYYEAKNDVRHLSYEYVNLALLSYSLGQLEEGEKNANFALYYAEKAKNPANLMEAQFVLAKILFAQGKLEDAFTNAEQSLIASRTMHEQEKERTALRLLALIEAARGNIDKARNYDSQNIEAQKRLMNEDVLKRLNDYRAKYEASELSREVEVLKQEQRLQRLKEEQRSQLLLLGGIIAVLTLLTAFALYRRKVEQKAKLELSQKVALRTSELQQKADELRAANQVKSQFLANMSHEIRTPLTTVLGHAEDLLAEQDLGTQVQASVQTIYNQGLHLRDLVNDILDLSRIEAERLALEATEFSVSSLVADLCDMFQQNIHSKQLEFIVCDQVRSKAYVRLDYIRVKQILINLLSNALKFTEQGRIEFSVSEVPHGLQFKVVDTGIGMNEQQIARIFESFQQADNSITRRFGGSGLGLSLSSQLANMMNGEITVQSALELGSTFSFFIPCTVYLNSTVTDIQQPQQAQPLLSGNVLVVEDHAENRQLFSRMIERTGATVTVAENGARAVEQCLSDFPDLVLMDIQMPRMDGVEALNIIRSAGYSGPIYALTANVLTEEVKSYIDSGFNGHIGKPINKNELLSILNIHLSSEYASSTQQSINIDLTDLRDSFASTFEQERYLLIDAWQNKDFVALQASCHKLAGAASMFEFPELASIAIEFEKALKHQSESQYQSLFLALCDQLKSQESLAS</sequence>
<evidence type="ECO:0000256" key="8">
    <source>
        <dbReference type="ARBA" id="ARBA00022692"/>
    </source>
</evidence>
<dbReference type="SUPFAM" id="SSF48452">
    <property type="entry name" value="TPR-like"/>
    <property type="match status" value="2"/>
</dbReference>
<feature type="transmembrane region" description="Helical" evidence="17">
    <location>
        <begin position="12"/>
        <end position="34"/>
    </location>
</feature>
<dbReference type="Pfam" id="PF00072">
    <property type="entry name" value="Response_reg"/>
    <property type="match status" value="1"/>
</dbReference>
<dbReference type="SUPFAM" id="SSF47226">
    <property type="entry name" value="Histidine-containing phosphotransfer domain, HPT domain"/>
    <property type="match status" value="1"/>
</dbReference>
<dbReference type="InterPro" id="IPR036097">
    <property type="entry name" value="HisK_dim/P_sf"/>
</dbReference>
<evidence type="ECO:0000313" key="21">
    <source>
        <dbReference type="EMBL" id="MBE0348003.1"/>
    </source>
</evidence>
<dbReference type="Gene3D" id="1.20.120.160">
    <property type="entry name" value="HPT domain"/>
    <property type="match status" value="1"/>
</dbReference>
<dbReference type="PANTHER" id="PTHR43047">
    <property type="entry name" value="TWO-COMPONENT HISTIDINE PROTEIN KINASE"/>
    <property type="match status" value="1"/>
</dbReference>
<dbReference type="CDD" id="cd00082">
    <property type="entry name" value="HisKA"/>
    <property type="match status" value="1"/>
</dbReference>
<keyword evidence="16" id="KW-0802">TPR repeat</keyword>
<dbReference type="InterPro" id="IPR003594">
    <property type="entry name" value="HATPase_dom"/>
</dbReference>
<evidence type="ECO:0000259" key="18">
    <source>
        <dbReference type="PROSITE" id="PS50109"/>
    </source>
</evidence>
<keyword evidence="7" id="KW-0808">Transferase</keyword>
<dbReference type="InterPro" id="IPR003661">
    <property type="entry name" value="HisK_dim/P_dom"/>
</dbReference>
<dbReference type="PROSITE" id="PS50109">
    <property type="entry name" value="HIS_KIN"/>
    <property type="match status" value="1"/>
</dbReference>
<dbReference type="SMART" id="SM00388">
    <property type="entry name" value="HisKA"/>
    <property type="match status" value="1"/>
</dbReference>
<evidence type="ECO:0000256" key="12">
    <source>
        <dbReference type="ARBA" id="ARBA00023012"/>
    </source>
</evidence>
<dbReference type="GO" id="GO:0009927">
    <property type="term" value="F:histidine phosphotransfer kinase activity"/>
    <property type="evidence" value="ECO:0007669"/>
    <property type="project" value="TreeGrafter"/>
</dbReference>
<evidence type="ECO:0000256" key="5">
    <source>
        <dbReference type="ARBA" id="ARBA00022519"/>
    </source>
</evidence>
<evidence type="ECO:0000256" key="4">
    <source>
        <dbReference type="ARBA" id="ARBA00022475"/>
    </source>
</evidence>
<dbReference type="RefSeq" id="WP_147389209.1">
    <property type="nucleotide sequence ID" value="NZ_AQHF01000029.1"/>
</dbReference>
<dbReference type="EC" id="2.7.13.3" evidence="3"/>
<protein>
    <recommendedName>
        <fullName evidence="3">histidine kinase</fullName>
        <ecNumber evidence="3">2.7.13.3</ecNumber>
    </recommendedName>
</protein>
<dbReference type="SUPFAM" id="SSF55874">
    <property type="entry name" value="ATPase domain of HSP90 chaperone/DNA topoisomerase II/histidine kinase"/>
    <property type="match status" value="1"/>
</dbReference>
<dbReference type="InterPro" id="IPR005467">
    <property type="entry name" value="His_kinase_dom"/>
</dbReference>
<organism evidence="21 22">
    <name type="scientific">Pseudoalteromonas peptidolytica F12-50-A1</name>
    <dbReference type="NCBI Taxonomy" id="1315280"/>
    <lineage>
        <taxon>Bacteria</taxon>
        <taxon>Pseudomonadati</taxon>
        <taxon>Pseudomonadota</taxon>
        <taxon>Gammaproteobacteria</taxon>
        <taxon>Alteromonadales</taxon>
        <taxon>Pseudoalteromonadaceae</taxon>
        <taxon>Pseudoalteromonas</taxon>
    </lineage>
</organism>
<dbReference type="Proteomes" id="UP000660708">
    <property type="component" value="Unassembled WGS sequence"/>
</dbReference>
<dbReference type="GO" id="GO:0005886">
    <property type="term" value="C:plasma membrane"/>
    <property type="evidence" value="ECO:0007669"/>
    <property type="project" value="UniProtKB-SubCell"/>
</dbReference>
<feature type="domain" description="Histidine kinase" evidence="18">
    <location>
        <begin position="489"/>
        <end position="706"/>
    </location>
</feature>
<dbReference type="Pfam" id="PF00512">
    <property type="entry name" value="HisKA"/>
    <property type="match status" value="1"/>
</dbReference>
<dbReference type="FunFam" id="1.10.287.130:FF:000001">
    <property type="entry name" value="Two-component sensor histidine kinase"/>
    <property type="match status" value="1"/>
</dbReference>
<evidence type="ECO:0000256" key="10">
    <source>
        <dbReference type="ARBA" id="ARBA00022840"/>
    </source>
</evidence>
<dbReference type="PROSITE" id="PS50005">
    <property type="entry name" value="TPR"/>
    <property type="match status" value="1"/>
</dbReference>
<dbReference type="Pfam" id="PF01627">
    <property type="entry name" value="Hpt"/>
    <property type="match status" value="1"/>
</dbReference>
<dbReference type="GO" id="GO:0000155">
    <property type="term" value="F:phosphorelay sensor kinase activity"/>
    <property type="evidence" value="ECO:0007669"/>
    <property type="project" value="InterPro"/>
</dbReference>
<keyword evidence="22" id="KW-1185">Reference proteome</keyword>
<gene>
    <name evidence="21" type="ORF">PPEP_a4407</name>
</gene>
<evidence type="ECO:0000256" key="17">
    <source>
        <dbReference type="SAM" id="Phobius"/>
    </source>
</evidence>
<keyword evidence="8 17" id="KW-0812">Transmembrane</keyword>
<dbReference type="AlphaFoldDB" id="A0A8I0T673"/>
<dbReference type="InterPro" id="IPR004358">
    <property type="entry name" value="Sig_transdc_His_kin-like_C"/>
</dbReference>
<keyword evidence="11 17" id="KW-1133">Transmembrane helix</keyword>
<accession>A0A8I0T673</accession>
<feature type="modified residue" description="4-aspartylphosphate" evidence="15">
    <location>
        <position position="777"/>
    </location>
</feature>
<dbReference type="Pfam" id="PF02518">
    <property type="entry name" value="HATPase_c"/>
    <property type="match status" value="1"/>
</dbReference>
<evidence type="ECO:0000256" key="7">
    <source>
        <dbReference type="ARBA" id="ARBA00022679"/>
    </source>
</evidence>
<evidence type="ECO:0000313" key="22">
    <source>
        <dbReference type="Proteomes" id="UP000660708"/>
    </source>
</evidence>
<dbReference type="Gene3D" id="1.10.287.130">
    <property type="match status" value="1"/>
</dbReference>
<keyword evidence="5" id="KW-0997">Cell inner membrane</keyword>
<dbReference type="EMBL" id="AQHF01000029">
    <property type="protein sequence ID" value="MBE0348003.1"/>
    <property type="molecule type" value="Genomic_DNA"/>
</dbReference>
<dbReference type="FunFam" id="3.30.565.10:FF:000010">
    <property type="entry name" value="Sensor histidine kinase RcsC"/>
    <property type="match status" value="1"/>
</dbReference>
<evidence type="ECO:0000256" key="3">
    <source>
        <dbReference type="ARBA" id="ARBA00012438"/>
    </source>
</evidence>
<comment type="subcellular location">
    <subcellularLocation>
        <location evidence="2">Cell inner membrane</location>
        <topology evidence="2">Multi-pass membrane protein</topology>
    </subcellularLocation>
</comment>
<reference evidence="21 22" key="1">
    <citation type="submission" date="2015-06" db="EMBL/GenBank/DDBJ databases">
        <title>Genome sequence of Pseudoalteromonas peptidolytica.</title>
        <authorList>
            <person name="Xie B.-B."/>
            <person name="Rong J.-C."/>
            <person name="Qin Q.-L."/>
            <person name="Zhang Y.-Z."/>
        </authorList>
    </citation>
    <scope>NUCLEOTIDE SEQUENCE [LARGE SCALE GENOMIC DNA]</scope>
    <source>
        <strain evidence="21 22">F12-50-A1</strain>
    </source>
</reference>
<feature type="modified residue" description="Phosphohistidine" evidence="14">
    <location>
        <position position="893"/>
    </location>
</feature>
<evidence type="ECO:0000256" key="9">
    <source>
        <dbReference type="ARBA" id="ARBA00022777"/>
    </source>
</evidence>